<reference evidence="1 2" key="1">
    <citation type="journal article" date="2019" name="Commun. Biol.">
        <title>The bagworm genome reveals a unique fibroin gene that provides high tensile strength.</title>
        <authorList>
            <person name="Kono N."/>
            <person name="Nakamura H."/>
            <person name="Ohtoshi R."/>
            <person name="Tomita M."/>
            <person name="Numata K."/>
            <person name="Arakawa K."/>
        </authorList>
    </citation>
    <scope>NUCLEOTIDE SEQUENCE [LARGE SCALE GENOMIC DNA]</scope>
</reference>
<evidence type="ECO:0000313" key="2">
    <source>
        <dbReference type="Proteomes" id="UP000299102"/>
    </source>
</evidence>
<sequence>MELDSEDRGLVEAKTVNWLVDIPAGIGIEVAIATVTADQNRDIGLEEGRRGTLRAGANVYDGRWAGGAMLVGRGWASGRGEGREDGEVRGVKTLICYMPSMRFSKLRINTVRYIIIDG</sequence>
<proteinExistence type="predicted"/>
<dbReference type="EMBL" id="BGZK01000936">
    <property type="protein sequence ID" value="GBP65670.1"/>
    <property type="molecule type" value="Genomic_DNA"/>
</dbReference>
<evidence type="ECO:0000313" key="1">
    <source>
        <dbReference type="EMBL" id="GBP65670.1"/>
    </source>
</evidence>
<accession>A0A4C1XR81</accession>
<name>A0A4C1XR81_EUMVA</name>
<keyword evidence="2" id="KW-1185">Reference proteome</keyword>
<comment type="caution">
    <text evidence="1">The sequence shown here is derived from an EMBL/GenBank/DDBJ whole genome shotgun (WGS) entry which is preliminary data.</text>
</comment>
<dbReference type="Proteomes" id="UP000299102">
    <property type="component" value="Unassembled WGS sequence"/>
</dbReference>
<dbReference type="AlphaFoldDB" id="A0A4C1XR81"/>
<gene>
    <name evidence="1" type="ORF">EVAR_98383_1</name>
</gene>
<organism evidence="1 2">
    <name type="scientific">Eumeta variegata</name>
    <name type="common">Bagworm moth</name>
    <name type="synonym">Eumeta japonica</name>
    <dbReference type="NCBI Taxonomy" id="151549"/>
    <lineage>
        <taxon>Eukaryota</taxon>
        <taxon>Metazoa</taxon>
        <taxon>Ecdysozoa</taxon>
        <taxon>Arthropoda</taxon>
        <taxon>Hexapoda</taxon>
        <taxon>Insecta</taxon>
        <taxon>Pterygota</taxon>
        <taxon>Neoptera</taxon>
        <taxon>Endopterygota</taxon>
        <taxon>Lepidoptera</taxon>
        <taxon>Glossata</taxon>
        <taxon>Ditrysia</taxon>
        <taxon>Tineoidea</taxon>
        <taxon>Psychidae</taxon>
        <taxon>Oiketicinae</taxon>
        <taxon>Eumeta</taxon>
    </lineage>
</organism>
<protein>
    <submittedName>
        <fullName evidence="1">Uncharacterized protein</fullName>
    </submittedName>
</protein>